<proteinExistence type="predicted"/>
<organism evidence="1 2">
    <name type="scientific">Hyaloscypha variabilis (strain UAMH 11265 / GT02V1 / F)</name>
    <name type="common">Meliniomyces variabilis</name>
    <dbReference type="NCBI Taxonomy" id="1149755"/>
    <lineage>
        <taxon>Eukaryota</taxon>
        <taxon>Fungi</taxon>
        <taxon>Dikarya</taxon>
        <taxon>Ascomycota</taxon>
        <taxon>Pezizomycotina</taxon>
        <taxon>Leotiomycetes</taxon>
        <taxon>Helotiales</taxon>
        <taxon>Hyaloscyphaceae</taxon>
        <taxon>Hyaloscypha</taxon>
        <taxon>Hyaloscypha variabilis</taxon>
    </lineage>
</organism>
<keyword evidence="2" id="KW-1185">Reference proteome</keyword>
<dbReference type="STRING" id="1149755.A0A2J6RE42"/>
<accession>A0A2J6RE42</accession>
<dbReference type="OrthoDB" id="438641at2759"/>
<dbReference type="AlphaFoldDB" id="A0A2J6RE42"/>
<evidence type="ECO:0000313" key="1">
    <source>
        <dbReference type="EMBL" id="PMD36763.1"/>
    </source>
</evidence>
<sequence>MDAIWDKTDWKPTMASQFVKKDAPKPAVLDKLIIELSNCSKRVKNLPYDPTSWKARSNVLYQLWFPELAISDAYKGILLCNAAIDNEARRQDVLLHFGIATWQKKVNKKGNTKAAILEEVFENNGYKRWLDGEKSKLGYEDRIINSLRGHRKDLYMAMIGALIDLDATREGLKICGEALEKYPKNKDFLSFKEGFEATYAMVSMLAKQQNPPALHLFLTLDMGAVSMQNYPWIPKDMLKRSSDVITACNEALFKRSEVLEIRGSGLGDYGMFAKKDIRRGDKLLSRQCPINISSKQMRLPVEDAECFNCCQPIRIVGIASAIECCPTVFYCSTACQVIAKSYYHQTLHGKDYSQMYRDSYGAKGLDHSPQFTKLVFLRMLATCVQGGGHPLKNPLFAGLLPATGRAIWSLEGNIIGPNKILEDFGIDIFADLDYDAWSSANYGTAERAIQHATKTRTSLLAVFWIQCIRSSTTAAKSPAWSPSMTGSGTPMRS</sequence>
<evidence type="ECO:0008006" key="3">
    <source>
        <dbReference type="Google" id="ProtNLM"/>
    </source>
</evidence>
<name>A0A2J6RE42_HYAVF</name>
<evidence type="ECO:0000313" key="2">
    <source>
        <dbReference type="Proteomes" id="UP000235786"/>
    </source>
</evidence>
<gene>
    <name evidence="1" type="ORF">L207DRAFT_515286</name>
</gene>
<protein>
    <recommendedName>
        <fullName evidence="3">MYND-type zinc finger protein samB</fullName>
    </recommendedName>
</protein>
<dbReference type="Proteomes" id="UP000235786">
    <property type="component" value="Unassembled WGS sequence"/>
</dbReference>
<dbReference type="EMBL" id="KZ613950">
    <property type="protein sequence ID" value="PMD36763.1"/>
    <property type="molecule type" value="Genomic_DNA"/>
</dbReference>
<reference evidence="1 2" key="1">
    <citation type="submission" date="2016-04" db="EMBL/GenBank/DDBJ databases">
        <title>A degradative enzymes factory behind the ericoid mycorrhizal symbiosis.</title>
        <authorList>
            <consortium name="DOE Joint Genome Institute"/>
            <person name="Martino E."/>
            <person name="Morin E."/>
            <person name="Grelet G."/>
            <person name="Kuo A."/>
            <person name="Kohler A."/>
            <person name="Daghino S."/>
            <person name="Barry K."/>
            <person name="Choi C."/>
            <person name="Cichocki N."/>
            <person name="Clum A."/>
            <person name="Copeland A."/>
            <person name="Hainaut M."/>
            <person name="Haridas S."/>
            <person name="Labutti K."/>
            <person name="Lindquist E."/>
            <person name="Lipzen A."/>
            <person name="Khouja H.-R."/>
            <person name="Murat C."/>
            <person name="Ohm R."/>
            <person name="Olson A."/>
            <person name="Spatafora J."/>
            <person name="Veneault-Fourrey C."/>
            <person name="Henrissat B."/>
            <person name="Grigoriev I."/>
            <person name="Martin F."/>
            <person name="Perotto S."/>
        </authorList>
    </citation>
    <scope>NUCLEOTIDE SEQUENCE [LARGE SCALE GENOMIC DNA]</scope>
    <source>
        <strain evidence="1 2">F</strain>
    </source>
</reference>